<dbReference type="EMBL" id="FNQS01000005">
    <property type="protein sequence ID" value="SEA52101.1"/>
    <property type="molecule type" value="Genomic_DNA"/>
</dbReference>
<dbReference type="GeneID" id="97764702"/>
<accession>A0A1H4BVC9</accession>
<name>A0A1H4BVC9_9GAMM</name>
<evidence type="ECO:0000259" key="2">
    <source>
        <dbReference type="SMART" id="SM00014"/>
    </source>
</evidence>
<dbReference type="SMART" id="SM00014">
    <property type="entry name" value="acidPPc"/>
    <property type="match status" value="1"/>
</dbReference>
<dbReference type="eggNOG" id="COG0671">
    <property type="taxonomic scope" value="Bacteria"/>
</dbReference>
<feature type="chain" id="PRO_5010547023" evidence="1">
    <location>
        <begin position="22"/>
        <end position="424"/>
    </location>
</feature>
<gene>
    <name evidence="3" type="ORF">SAMN02982996_01827</name>
</gene>
<dbReference type="Pfam" id="PF01569">
    <property type="entry name" value="PAP2"/>
    <property type="match status" value="1"/>
</dbReference>
<dbReference type="AlphaFoldDB" id="A0A1H4BVC9"/>
<dbReference type="SUPFAM" id="SSF48317">
    <property type="entry name" value="Acid phosphatase/Vanadium-dependent haloperoxidase"/>
    <property type="match status" value="1"/>
</dbReference>
<dbReference type="GO" id="GO:0030288">
    <property type="term" value="C:outer membrane-bounded periplasmic space"/>
    <property type="evidence" value="ECO:0007669"/>
    <property type="project" value="InterPro"/>
</dbReference>
<evidence type="ECO:0000313" key="4">
    <source>
        <dbReference type="Proteomes" id="UP000187280"/>
    </source>
</evidence>
<dbReference type="InterPro" id="IPR036938">
    <property type="entry name" value="PAP2/HPO_sf"/>
</dbReference>
<protein>
    <submittedName>
        <fullName evidence="3">PAP2 superfamily protein</fullName>
    </submittedName>
</protein>
<dbReference type="CDD" id="cd03397">
    <property type="entry name" value="PAP2_acid_phosphatase"/>
    <property type="match status" value="1"/>
</dbReference>
<dbReference type="STRING" id="71657.SAMN02982996_01827"/>
<organism evidence="3 4">
    <name type="scientific">Lonsdalea quercina</name>
    <dbReference type="NCBI Taxonomy" id="71657"/>
    <lineage>
        <taxon>Bacteria</taxon>
        <taxon>Pseudomonadati</taxon>
        <taxon>Pseudomonadota</taxon>
        <taxon>Gammaproteobacteria</taxon>
        <taxon>Enterobacterales</taxon>
        <taxon>Pectobacteriaceae</taxon>
        <taxon>Lonsdalea</taxon>
    </lineage>
</organism>
<dbReference type="RefSeq" id="WP_026743366.1">
    <property type="nucleotide sequence ID" value="NZ_FNQS01000005.1"/>
</dbReference>
<reference evidence="3 4" key="1">
    <citation type="submission" date="2016-10" db="EMBL/GenBank/DDBJ databases">
        <authorList>
            <person name="de Groot N.N."/>
        </authorList>
    </citation>
    <scope>NUCLEOTIDE SEQUENCE [LARGE SCALE GENOMIC DNA]</scope>
    <source>
        <strain evidence="3 4">ATCC 29281</strain>
    </source>
</reference>
<feature type="domain" description="Phosphatidic acid phosphatase type 2/haloperoxidase" evidence="2">
    <location>
        <begin position="176"/>
        <end position="295"/>
    </location>
</feature>
<feature type="signal peptide" evidence="1">
    <location>
        <begin position="1"/>
        <end position="21"/>
    </location>
</feature>
<sequence length="424" mass="46453">MRYSSLFVAVGCALTLSQAAAALPEPTLHVAKIEVQSTTAANASSEYVALEKRVQTHLQDMLRGNAQALTRAQLESAQQQSPQADMAWLKTADYDFQKNAREQDSIKLLSAFHSLTPTLLRQNRATVERINQDASDALRQKALIDAENIRYFYALAEALGPRLGNAFIDVYQRGEMGKAAALIKASAVSTSPAKQFYHYPRPFKRPGNAVHLVPDTAVVNDSVPYTASGDAFPSGHTNSGYNDALLLAEMLPERFVPLIDRAATYGYSRVVLGVHYPLDVMGGRMTAENQIATLMNDPEYKKLFTEAKAQMRTALEQACGMSLAKCAQPQGKDDPYTHPAMRQLYRFTMSYGLPASKVAARPVSVPKGAEVLLEGPLPELSAEQRRALMLKTAEADGYPLSGSSEGNFWQRVNLHDAVLASKQR</sequence>
<evidence type="ECO:0000256" key="1">
    <source>
        <dbReference type="SAM" id="SignalP"/>
    </source>
</evidence>
<keyword evidence="4" id="KW-1185">Reference proteome</keyword>
<evidence type="ECO:0000313" key="3">
    <source>
        <dbReference type="EMBL" id="SEA52101.1"/>
    </source>
</evidence>
<dbReference type="Proteomes" id="UP000187280">
    <property type="component" value="Unassembled WGS sequence"/>
</dbReference>
<proteinExistence type="predicted"/>
<dbReference type="GO" id="GO:0003993">
    <property type="term" value="F:acid phosphatase activity"/>
    <property type="evidence" value="ECO:0007669"/>
    <property type="project" value="InterPro"/>
</dbReference>
<keyword evidence="1" id="KW-0732">Signal</keyword>
<dbReference type="InterPro" id="IPR001011">
    <property type="entry name" value="Acid_Pase_classA_bac"/>
</dbReference>
<dbReference type="Gene3D" id="1.20.144.10">
    <property type="entry name" value="Phosphatidic acid phosphatase type 2/haloperoxidase"/>
    <property type="match status" value="1"/>
</dbReference>
<dbReference type="InterPro" id="IPR000326">
    <property type="entry name" value="PAP2/HPO"/>
</dbReference>